<dbReference type="EMBL" id="JAMPKX010000008">
    <property type="protein sequence ID" value="MEP0948791.1"/>
    <property type="molecule type" value="Genomic_DNA"/>
</dbReference>
<dbReference type="Pfam" id="PF01177">
    <property type="entry name" value="Asp_Glu_race"/>
    <property type="match status" value="1"/>
</dbReference>
<organism evidence="3 4">
    <name type="scientific">Leptolyngbya subtilissima DQ-A4</name>
    <dbReference type="NCBI Taxonomy" id="2933933"/>
    <lineage>
        <taxon>Bacteria</taxon>
        <taxon>Bacillati</taxon>
        <taxon>Cyanobacteriota</taxon>
        <taxon>Cyanophyceae</taxon>
        <taxon>Leptolyngbyales</taxon>
        <taxon>Leptolyngbyaceae</taxon>
        <taxon>Leptolyngbya group</taxon>
        <taxon>Leptolyngbya</taxon>
    </lineage>
</organism>
<dbReference type="PANTHER" id="PTHR21198">
    <property type="entry name" value="GLUTAMATE RACEMASE"/>
    <property type="match status" value="1"/>
</dbReference>
<keyword evidence="4" id="KW-1185">Reference proteome</keyword>
<evidence type="ECO:0000256" key="2">
    <source>
        <dbReference type="ARBA" id="ARBA00023235"/>
    </source>
</evidence>
<sequence length="238" mass="25754">MPTPPMKTIGLIGGMSWESTLEYYRLLNRATQAQCGGLHSAKIIMFSVDFADLATLQHQGDWAEISDILVEAAQKLQMAGASMVLICTNTMHRVADAIEARISIPLLHIADVTATCVKAQGLQRIGLLGTRFTMEQGFYRDRLSSHQLEVLVPDATGREAVHQIIYDELCQGQFTPTSREAVLALCEQLVHAGAEGVILGCTELELLVGDATARVPLFPTTRIHAEAAVALALGTVET</sequence>
<dbReference type="Proteomes" id="UP001482513">
    <property type="component" value="Unassembled WGS sequence"/>
</dbReference>
<name>A0ABV0K7N8_9CYAN</name>
<accession>A0ABV0K7N8</accession>
<dbReference type="Gene3D" id="3.40.50.1860">
    <property type="match status" value="2"/>
</dbReference>
<evidence type="ECO:0000256" key="1">
    <source>
        <dbReference type="ARBA" id="ARBA00007847"/>
    </source>
</evidence>
<dbReference type="SUPFAM" id="SSF53681">
    <property type="entry name" value="Aspartate/glutamate racemase"/>
    <property type="match status" value="2"/>
</dbReference>
<dbReference type="NCBIfam" id="TIGR00035">
    <property type="entry name" value="asp_race"/>
    <property type="match status" value="1"/>
</dbReference>
<dbReference type="RefSeq" id="WP_242021642.1">
    <property type="nucleotide sequence ID" value="NZ_JAMPKX010000008.1"/>
</dbReference>
<dbReference type="InterPro" id="IPR001920">
    <property type="entry name" value="Asp/Glu_race"/>
</dbReference>
<gene>
    <name evidence="3" type="ORF">NC992_18055</name>
</gene>
<proteinExistence type="inferred from homology"/>
<dbReference type="InterPro" id="IPR015942">
    <property type="entry name" value="Asp/Glu/hydantoin_racemase"/>
</dbReference>
<comment type="similarity">
    <text evidence="1">Belongs to the aspartate/glutamate racemases family.</text>
</comment>
<evidence type="ECO:0000313" key="4">
    <source>
        <dbReference type="Proteomes" id="UP001482513"/>
    </source>
</evidence>
<reference evidence="3 4" key="1">
    <citation type="submission" date="2022-04" db="EMBL/GenBank/DDBJ databases">
        <title>Positive selection, recombination, and allopatry shape intraspecific diversity of widespread and dominant cyanobacteria.</title>
        <authorList>
            <person name="Wei J."/>
            <person name="Shu W."/>
            <person name="Hu C."/>
        </authorList>
    </citation>
    <scope>NUCLEOTIDE SEQUENCE [LARGE SCALE GENOMIC DNA]</scope>
    <source>
        <strain evidence="3 4">DQ-A4</strain>
    </source>
</reference>
<evidence type="ECO:0000313" key="3">
    <source>
        <dbReference type="EMBL" id="MEP0948791.1"/>
    </source>
</evidence>
<protein>
    <submittedName>
        <fullName evidence="3">Aspartate/glutamate racemase family protein</fullName>
    </submittedName>
</protein>
<keyword evidence="2" id="KW-0413">Isomerase</keyword>
<dbReference type="InterPro" id="IPR004380">
    <property type="entry name" value="Asp_race"/>
</dbReference>
<comment type="caution">
    <text evidence="3">The sequence shown here is derived from an EMBL/GenBank/DDBJ whole genome shotgun (WGS) entry which is preliminary data.</text>
</comment>
<dbReference type="PANTHER" id="PTHR21198:SF7">
    <property type="entry name" value="ASPARTATE-GLUTAMATE RACEMASE FAMILY"/>
    <property type="match status" value="1"/>
</dbReference>